<keyword evidence="2" id="KW-1185">Reference proteome</keyword>
<accession>A0ABQ4ZB88</accession>
<sequence length="111" mass="12261">MIVTVVAMVASDGRRVLLVSESRWSNGEVRFKRENETEKMKVKIVSGKTNVSGKWKDIDSLVRFTVETIVMEVPAAENDGKCTCGANCSCTNCTCGHLSNNMIQLELMCVQ</sequence>
<organism evidence="1 2">
    <name type="scientific">Tanacetum coccineum</name>
    <dbReference type="NCBI Taxonomy" id="301880"/>
    <lineage>
        <taxon>Eukaryota</taxon>
        <taxon>Viridiplantae</taxon>
        <taxon>Streptophyta</taxon>
        <taxon>Embryophyta</taxon>
        <taxon>Tracheophyta</taxon>
        <taxon>Spermatophyta</taxon>
        <taxon>Magnoliopsida</taxon>
        <taxon>eudicotyledons</taxon>
        <taxon>Gunneridae</taxon>
        <taxon>Pentapetalae</taxon>
        <taxon>asterids</taxon>
        <taxon>campanulids</taxon>
        <taxon>Asterales</taxon>
        <taxon>Asteraceae</taxon>
        <taxon>Asteroideae</taxon>
        <taxon>Anthemideae</taxon>
        <taxon>Anthemidinae</taxon>
        <taxon>Tanacetum</taxon>
    </lineage>
</organism>
<evidence type="ECO:0000313" key="2">
    <source>
        <dbReference type="Proteomes" id="UP001151760"/>
    </source>
</evidence>
<evidence type="ECO:0000313" key="1">
    <source>
        <dbReference type="EMBL" id="GJS86123.1"/>
    </source>
</evidence>
<proteinExistence type="predicted"/>
<evidence type="ECO:0008006" key="3">
    <source>
        <dbReference type="Google" id="ProtNLM"/>
    </source>
</evidence>
<gene>
    <name evidence="1" type="ORF">Tco_0752664</name>
</gene>
<dbReference type="EMBL" id="BQNB010011100">
    <property type="protein sequence ID" value="GJS86123.1"/>
    <property type="molecule type" value="Genomic_DNA"/>
</dbReference>
<reference evidence="1" key="1">
    <citation type="journal article" date="2022" name="Int. J. Mol. Sci.">
        <title>Draft Genome of Tanacetum Coccineum: Genomic Comparison of Closely Related Tanacetum-Family Plants.</title>
        <authorList>
            <person name="Yamashiro T."/>
            <person name="Shiraishi A."/>
            <person name="Nakayama K."/>
            <person name="Satake H."/>
        </authorList>
    </citation>
    <scope>NUCLEOTIDE SEQUENCE</scope>
</reference>
<protein>
    <recommendedName>
        <fullName evidence="3">Metallothionein-like protein</fullName>
    </recommendedName>
</protein>
<name>A0ABQ4ZB88_9ASTR</name>
<dbReference type="Proteomes" id="UP001151760">
    <property type="component" value="Unassembled WGS sequence"/>
</dbReference>
<reference evidence="1" key="2">
    <citation type="submission" date="2022-01" db="EMBL/GenBank/DDBJ databases">
        <authorList>
            <person name="Yamashiro T."/>
            <person name="Shiraishi A."/>
            <person name="Satake H."/>
            <person name="Nakayama K."/>
        </authorList>
    </citation>
    <scope>NUCLEOTIDE SEQUENCE</scope>
</reference>
<comment type="caution">
    <text evidence="1">The sequence shown here is derived from an EMBL/GenBank/DDBJ whole genome shotgun (WGS) entry which is preliminary data.</text>
</comment>